<dbReference type="PROSITE" id="PS00061">
    <property type="entry name" value="ADH_SHORT"/>
    <property type="match status" value="1"/>
</dbReference>
<gene>
    <name evidence="5" type="primary">RDH5_9</name>
    <name evidence="5" type="ORF">OS493_033593</name>
</gene>
<feature type="transmembrane region" description="Helical" evidence="4">
    <location>
        <begin position="31"/>
        <end position="48"/>
    </location>
</feature>
<dbReference type="GO" id="GO:0008202">
    <property type="term" value="P:steroid metabolic process"/>
    <property type="evidence" value="ECO:0007669"/>
    <property type="project" value="TreeGrafter"/>
</dbReference>
<keyword evidence="4" id="KW-1133">Transmembrane helix</keyword>
<evidence type="ECO:0000256" key="2">
    <source>
        <dbReference type="ARBA" id="ARBA00023002"/>
    </source>
</evidence>
<organism evidence="5 6">
    <name type="scientific">Desmophyllum pertusum</name>
    <dbReference type="NCBI Taxonomy" id="174260"/>
    <lineage>
        <taxon>Eukaryota</taxon>
        <taxon>Metazoa</taxon>
        <taxon>Cnidaria</taxon>
        <taxon>Anthozoa</taxon>
        <taxon>Hexacorallia</taxon>
        <taxon>Scleractinia</taxon>
        <taxon>Caryophylliina</taxon>
        <taxon>Caryophylliidae</taxon>
        <taxon>Desmophyllum</taxon>
    </lineage>
</organism>
<dbReference type="InterPro" id="IPR002347">
    <property type="entry name" value="SDR_fam"/>
</dbReference>
<evidence type="ECO:0000256" key="4">
    <source>
        <dbReference type="SAM" id="Phobius"/>
    </source>
</evidence>
<dbReference type="GO" id="GO:0016491">
    <property type="term" value="F:oxidoreductase activity"/>
    <property type="evidence" value="ECO:0007669"/>
    <property type="project" value="UniProtKB-KW"/>
</dbReference>
<dbReference type="Proteomes" id="UP001163046">
    <property type="component" value="Unassembled WGS sequence"/>
</dbReference>
<keyword evidence="4" id="KW-0812">Transmembrane</keyword>
<dbReference type="Pfam" id="PF00106">
    <property type="entry name" value="adh_short"/>
    <property type="match status" value="1"/>
</dbReference>
<dbReference type="PRINTS" id="PR00080">
    <property type="entry name" value="SDRFAMILY"/>
</dbReference>
<keyword evidence="4" id="KW-0472">Membrane</keyword>
<evidence type="ECO:0000313" key="6">
    <source>
        <dbReference type="Proteomes" id="UP001163046"/>
    </source>
</evidence>
<keyword evidence="2" id="KW-0560">Oxidoreductase</keyword>
<reference evidence="5" key="1">
    <citation type="submission" date="2023-01" db="EMBL/GenBank/DDBJ databases">
        <title>Genome assembly of the deep-sea coral Lophelia pertusa.</title>
        <authorList>
            <person name="Herrera S."/>
            <person name="Cordes E."/>
        </authorList>
    </citation>
    <scope>NUCLEOTIDE SEQUENCE</scope>
    <source>
        <strain evidence="5">USNM1676648</strain>
        <tissue evidence="5">Polyp</tissue>
    </source>
</reference>
<proteinExistence type="inferred from homology"/>
<dbReference type="PANTHER" id="PTHR43313:SF50">
    <property type="entry name" value="GH26015P"/>
    <property type="match status" value="1"/>
</dbReference>
<name>A0A9W9YVI5_9CNID</name>
<dbReference type="SUPFAM" id="SSF51735">
    <property type="entry name" value="NAD(P)-binding Rossmann-fold domains"/>
    <property type="match status" value="1"/>
</dbReference>
<comment type="similarity">
    <text evidence="1 3">Belongs to the short-chain dehydrogenases/reductases (SDR) family.</text>
</comment>
<keyword evidence="6" id="KW-1185">Reference proteome</keyword>
<dbReference type="Gene3D" id="3.40.50.720">
    <property type="entry name" value="NAD(P)-binding Rossmann-like Domain"/>
    <property type="match status" value="1"/>
</dbReference>
<evidence type="ECO:0000256" key="1">
    <source>
        <dbReference type="ARBA" id="ARBA00006484"/>
    </source>
</evidence>
<protein>
    <submittedName>
        <fullName evidence="5">Retinol dehydrogenase 5</fullName>
    </submittedName>
</protein>
<dbReference type="AlphaFoldDB" id="A0A9W9YVI5"/>
<dbReference type="EMBL" id="MU826870">
    <property type="protein sequence ID" value="KAJ7370247.1"/>
    <property type="molecule type" value="Genomic_DNA"/>
</dbReference>
<dbReference type="PRINTS" id="PR00081">
    <property type="entry name" value="GDHRDH"/>
</dbReference>
<evidence type="ECO:0000313" key="5">
    <source>
        <dbReference type="EMBL" id="KAJ7370247.1"/>
    </source>
</evidence>
<dbReference type="FunFam" id="3.40.50.720:FF:000074">
    <property type="entry name" value="Retinol dehydrogenase type 1"/>
    <property type="match status" value="1"/>
</dbReference>
<dbReference type="PANTHER" id="PTHR43313">
    <property type="entry name" value="SHORT-CHAIN DEHYDROGENASE/REDUCTASE FAMILY 9C"/>
    <property type="match status" value="1"/>
</dbReference>
<sequence>MEGDGSETVSLEALEREQAIHMQVGMEKEDSFYAVALFVAVLLGLWIIKRLHADEFVGHFHDKYVLLTGCDSGFGRETALRLDSLGFNVFATCLTSEGQAKLTNMCSKRLTALHLDVTSSQEIEAAFKFVAQNLPENAGLWGLINNAGIAKVGPIEWQTIEDFKQVADVNLWGLIDVTKVFLPLIKKECGRVINIASIGGRASLPHASAYSISKFGVEAFSDALRRELGPTGVKVSIIEPGFFQTNVTNPDILKEQWQGLWTKLNQSLREEYGENFYQTSVKNMLTGMVDTCASPHLYKVVDSIVHSLTSRYPKSRYVVGWDANLLWIWVSRLPAGVGDALLNLLGEKAEPIVCAGASTKQCEPSRKLNGNHNAVNGFIVDK</sequence>
<dbReference type="InterPro" id="IPR020904">
    <property type="entry name" value="Sc_DH/Rdtase_CS"/>
</dbReference>
<accession>A0A9W9YVI5</accession>
<dbReference type="OrthoDB" id="5296at2759"/>
<evidence type="ECO:0000256" key="3">
    <source>
        <dbReference type="RuleBase" id="RU000363"/>
    </source>
</evidence>
<comment type="caution">
    <text evidence="5">The sequence shown here is derived from an EMBL/GenBank/DDBJ whole genome shotgun (WGS) entry which is preliminary data.</text>
</comment>
<dbReference type="InterPro" id="IPR036291">
    <property type="entry name" value="NAD(P)-bd_dom_sf"/>
</dbReference>